<evidence type="ECO:0000256" key="1">
    <source>
        <dbReference type="SAM" id="Phobius"/>
    </source>
</evidence>
<keyword evidence="1" id="KW-0472">Membrane</keyword>
<sequence>MKKLWRPNDGHPLTFFFSFLLLSVPFSLGMGNIALILFALASLFYFRQHRFFRASTTLLLPVALFLLMAASLIWSIDLPRSLKALPREIYLLAIPVCCMFFPGLDKQQKQSALTKYAYGMALVCVFYLLRATWQYFRTGDTGVFFYHELVTEEINAIHVSIYVATAFFALLPKTGKKRSDWLAMSVLALLVVLLSSKNVIVVFGLLTLVYFVFFSGITLKVKFIGFGFLFLFGVLPVLFFSNISDRFLQEIKSVATEGTRKDDTLGAVYNVSVSQAWNQTHFNQNDYFPGTAFRVYQFRIFIELLHEDGKYLQGYGLNASFRRIGDKARQYNLFDGDGIRKGYQGKNFHNQYVQNFSELGIFGFLLLVAMLFITFKKGIRNKDFTHISFAVLMISLFLTESFLLRQRGVMFFTAMYCLLNAGTVAVAVKKE</sequence>
<name>A0A7Y8Y1L3_9FLAO</name>
<feature type="transmembrane region" description="Helical" evidence="1">
    <location>
        <begin position="223"/>
        <end position="243"/>
    </location>
</feature>
<gene>
    <name evidence="2" type="ORF">HZF10_04495</name>
</gene>
<dbReference type="Proteomes" id="UP000535020">
    <property type="component" value="Unassembled WGS sequence"/>
</dbReference>
<dbReference type="EMBL" id="JACBJI010000002">
    <property type="protein sequence ID" value="NYA70168.1"/>
    <property type="molecule type" value="Genomic_DNA"/>
</dbReference>
<feature type="transmembrane region" description="Helical" evidence="1">
    <location>
        <begin position="88"/>
        <end position="104"/>
    </location>
</feature>
<feature type="transmembrane region" description="Helical" evidence="1">
    <location>
        <begin position="116"/>
        <end position="136"/>
    </location>
</feature>
<dbReference type="AlphaFoldDB" id="A0A7Y8Y1L3"/>
<proteinExistence type="predicted"/>
<keyword evidence="1" id="KW-0812">Transmembrane</keyword>
<feature type="transmembrane region" description="Helical" evidence="1">
    <location>
        <begin position="409"/>
        <end position="428"/>
    </location>
</feature>
<dbReference type="RefSeq" id="WP_176004991.1">
    <property type="nucleotide sequence ID" value="NZ_JABWMI010000006.1"/>
</dbReference>
<feature type="transmembrane region" description="Helical" evidence="1">
    <location>
        <begin position="387"/>
        <end position="404"/>
    </location>
</feature>
<feature type="transmembrane region" description="Helical" evidence="1">
    <location>
        <begin position="58"/>
        <end position="76"/>
    </location>
</feature>
<accession>A0A7Y8Y1L3</accession>
<comment type="caution">
    <text evidence="2">The sequence shown here is derived from an EMBL/GenBank/DDBJ whole genome shotgun (WGS) entry which is preliminary data.</text>
</comment>
<feature type="transmembrane region" description="Helical" evidence="1">
    <location>
        <begin position="356"/>
        <end position="375"/>
    </location>
</feature>
<feature type="transmembrane region" description="Helical" evidence="1">
    <location>
        <begin position="186"/>
        <end position="211"/>
    </location>
</feature>
<organism evidence="2 3">
    <name type="scientific">Flavobacterium agri</name>
    <dbReference type="NCBI Taxonomy" id="2743471"/>
    <lineage>
        <taxon>Bacteria</taxon>
        <taxon>Pseudomonadati</taxon>
        <taxon>Bacteroidota</taxon>
        <taxon>Flavobacteriia</taxon>
        <taxon>Flavobacteriales</taxon>
        <taxon>Flavobacteriaceae</taxon>
        <taxon>Flavobacterium</taxon>
    </lineage>
</organism>
<keyword evidence="3" id="KW-1185">Reference proteome</keyword>
<evidence type="ECO:0000313" key="2">
    <source>
        <dbReference type="EMBL" id="NYA70168.1"/>
    </source>
</evidence>
<keyword evidence="1" id="KW-1133">Transmembrane helix</keyword>
<protein>
    <recommendedName>
        <fullName evidence="4">O-antigen ligase</fullName>
    </recommendedName>
</protein>
<feature type="transmembrane region" description="Helical" evidence="1">
    <location>
        <begin position="156"/>
        <end position="174"/>
    </location>
</feature>
<evidence type="ECO:0000313" key="3">
    <source>
        <dbReference type="Proteomes" id="UP000535020"/>
    </source>
</evidence>
<evidence type="ECO:0008006" key="4">
    <source>
        <dbReference type="Google" id="ProtNLM"/>
    </source>
</evidence>
<reference evidence="2 3" key="1">
    <citation type="submission" date="2020-07" db="EMBL/GenBank/DDBJ databases">
        <authorList>
            <person name="Sun Q."/>
        </authorList>
    </citation>
    <scope>NUCLEOTIDE SEQUENCE [LARGE SCALE GENOMIC DNA]</scope>
    <source>
        <strain evidence="2 3">MAH-1</strain>
    </source>
</reference>
<feature type="transmembrane region" description="Helical" evidence="1">
    <location>
        <begin position="15"/>
        <end position="46"/>
    </location>
</feature>